<protein>
    <submittedName>
        <fullName evidence="2">Uncharacterized protein</fullName>
    </submittedName>
</protein>
<keyword evidence="1" id="KW-0472">Membrane</keyword>
<dbReference type="AlphaFoldDB" id="A0A2K9MJ25"/>
<dbReference type="Proteomes" id="UP000234882">
    <property type="component" value="Chromosome"/>
</dbReference>
<feature type="transmembrane region" description="Helical" evidence="1">
    <location>
        <begin position="17"/>
        <end position="39"/>
    </location>
</feature>
<gene>
    <name evidence="2" type="ORF">CYR75_12750</name>
</gene>
<keyword evidence="3" id="KW-1185">Reference proteome</keyword>
<sequence length="129" mass="13748">MPDRLQVETRDVAPRTMWLLGLGFAVFIAGSAFGLLLFFSPDPPWAFDRAAKPEPTLQISPAADLAAYEAEKRQALTRRAEAGPGLRVIPIEQAMRLVAQGHRATVPPAATECQGAACPGATPSARTIP</sequence>
<evidence type="ECO:0000256" key="1">
    <source>
        <dbReference type="SAM" id="Phobius"/>
    </source>
</evidence>
<proteinExistence type="predicted"/>
<keyword evidence="1" id="KW-0812">Transmembrane</keyword>
<dbReference type="KEGG" id="paru:CYR75_12750"/>
<evidence type="ECO:0000313" key="3">
    <source>
        <dbReference type="Proteomes" id="UP000234882"/>
    </source>
</evidence>
<organism evidence="2 3">
    <name type="scientific">Paracoccus jeotgali</name>
    <dbReference type="NCBI Taxonomy" id="2065379"/>
    <lineage>
        <taxon>Bacteria</taxon>
        <taxon>Pseudomonadati</taxon>
        <taxon>Pseudomonadota</taxon>
        <taxon>Alphaproteobacteria</taxon>
        <taxon>Rhodobacterales</taxon>
        <taxon>Paracoccaceae</taxon>
        <taxon>Paracoccus</taxon>
    </lineage>
</organism>
<name>A0A2K9MJ25_9RHOB</name>
<keyword evidence="1" id="KW-1133">Transmembrane helix</keyword>
<evidence type="ECO:0000313" key="2">
    <source>
        <dbReference type="EMBL" id="AUM75036.1"/>
    </source>
</evidence>
<dbReference type="EMBL" id="CP025583">
    <property type="protein sequence ID" value="AUM75036.1"/>
    <property type="molecule type" value="Genomic_DNA"/>
</dbReference>
<dbReference type="RefSeq" id="WP_101500381.1">
    <property type="nucleotide sequence ID" value="NZ_CP025583.1"/>
</dbReference>
<accession>A0A2K9MJ25</accession>
<reference evidence="3" key="1">
    <citation type="submission" date="2017-12" db="EMBL/GenBank/DDBJ databases">
        <title>Genomic analysis of Paracoccus sp. CBA4604.</title>
        <authorList>
            <person name="Roh S.W."/>
            <person name="Kim J.Y."/>
            <person name="Kim J.S."/>
        </authorList>
    </citation>
    <scope>NUCLEOTIDE SEQUENCE [LARGE SCALE GENOMIC DNA]</scope>
    <source>
        <strain evidence="3">CBA4604</strain>
    </source>
</reference>